<feature type="compositionally biased region" description="Polar residues" evidence="1">
    <location>
        <begin position="1"/>
        <end position="18"/>
    </location>
</feature>
<dbReference type="EMBL" id="AMKT01000098">
    <property type="protein sequence ID" value="OXG11492.1"/>
    <property type="molecule type" value="Genomic_DNA"/>
</dbReference>
<evidence type="ECO:0000256" key="1">
    <source>
        <dbReference type="SAM" id="MobiDB-lite"/>
    </source>
</evidence>
<dbReference type="Gene3D" id="3.30.420.40">
    <property type="match status" value="2"/>
</dbReference>
<evidence type="ECO:0000313" key="3">
    <source>
        <dbReference type="Proteomes" id="UP000199727"/>
    </source>
</evidence>
<reference evidence="2 3" key="1">
    <citation type="submission" date="2017-06" db="EMBL/GenBank/DDBJ databases">
        <title>Global population genomics of the pathogenic fungus Cryptococcus neoformans var. grubii.</title>
        <authorList>
            <person name="Cuomo C."/>
            <person name="Litvintseva A."/>
            <person name="Chen Y."/>
            <person name="Young S."/>
            <person name="Zeng Q."/>
            <person name="Chapman S."/>
            <person name="Gujja S."/>
            <person name="Saif S."/>
            <person name="Birren B."/>
        </authorList>
    </citation>
    <scope>NUCLEOTIDE SEQUENCE [LARGE SCALE GENOMIC DNA]</scope>
    <source>
        <strain evidence="2 3">Tu259-1</strain>
    </source>
</reference>
<dbReference type="InterPro" id="IPR052519">
    <property type="entry name" value="Euk-type_GlcNAc_Kinase"/>
</dbReference>
<gene>
    <name evidence="2" type="ORF">C361_06597</name>
</gene>
<proteinExistence type="predicted"/>
<evidence type="ECO:0008006" key="4">
    <source>
        <dbReference type="Google" id="ProtNLM"/>
    </source>
</evidence>
<dbReference type="PANTHER" id="PTHR43190">
    <property type="entry name" value="N-ACETYL-D-GLUCOSAMINE KINASE"/>
    <property type="match status" value="1"/>
</dbReference>
<protein>
    <recommendedName>
        <fullName evidence="4">N-acetyl-D-glucosamine kinase</fullName>
    </recommendedName>
</protein>
<dbReference type="Proteomes" id="UP000199727">
    <property type="component" value="Unassembled WGS sequence"/>
</dbReference>
<feature type="region of interest" description="Disordered" evidence="1">
    <location>
        <begin position="130"/>
        <end position="219"/>
    </location>
</feature>
<dbReference type="PANTHER" id="PTHR43190:SF3">
    <property type="entry name" value="N-ACETYL-D-GLUCOSAMINE KINASE"/>
    <property type="match status" value="1"/>
</dbReference>
<name>A0A854Q3C4_CRYNE</name>
<organism evidence="2 3">
    <name type="scientific">Cryptococcus neoformans Tu259-1</name>
    <dbReference type="NCBI Taxonomy" id="1230072"/>
    <lineage>
        <taxon>Eukaryota</taxon>
        <taxon>Fungi</taxon>
        <taxon>Dikarya</taxon>
        <taxon>Basidiomycota</taxon>
        <taxon>Agaricomycotina</taxon>
        <taxon>Tremellomycetes</taxon>
        <taxon>Tremellales</taxon>
        <taxon>Cryptococcaceae</taxon>
        <taxon>Cryptococcus</taxon>
        <taxon>Cryptococcus neoformans species complex</taxon>
    </lineage>
</organism>
<feature type="region of interest" description="Disordered" evidence="1">
    <location>
        <begin position="1"/>
        <end position="37"/>
    </location>
</feature>
<dbReference type="OrthoDB" id="311172at2759"/>
<dbReference type="SUPFAM" id="SSF53067">
    <property type="entry name" value="Actin-like ATPase domain"/>
    <property type="match status" value="1"/>
</dbReference>
<dbReference type="InterPro" id="IPR043129">
    <property type="entry name" value="ATPase_NBD"/>
</dbReference>
<feature type="compositionally biased region" description="Low complexity" evidence="1">
    <location>
        <begin position="162"/>
        <end position="200"/>
    </location>
</feature>
<comment type="caution">
    <text evidence="2">The sequence shown here is derived from an EMBL/GenBank/DDBJ whole genome shotgun (WGS) entry which is preliminary data.</text>
</comment>
<feature type="compositionally biased region" description="Polar residues" evidence="1">
    <location>
        <begin position="130"/>
        <end position="153"/>
    </location>
</feature>
<accession>A0A854Q3C4</accession>
<sequence length="555" mass="58216">MLQESESGLVSDQPTVTGDQVPGAAMPTRLPTPPASPTIPQLILCADGGGSKVCVVIRSEDGLEVRGTAGPCNVQSVGYASATQSLLLATYRALAQLPRSHIPPSLLMPSIDLSDSTRSSPQLQAVPMTLKNQLPSPPSSVGSKPTATHNLPSVMNHITLEPPSASSSSSSSYSLGPSSSPSTSHSSPTSIPSSHLSSYPTLTDKSISTPHPRNPTPRMRLPSLNVPVFQYAWLALAGISCRADEEAFGKVACRVLGLDMERLKVTNDVNLLAAPALDLPGIDHVLALVAGTGTVGRTIKVGMKERGLPLEDVAMSRGWGYLLCDEGSAFWIGRLAIRALLFLSDRHASSGIYSSPSPPFLPLHNDLLAYFGTSNPLDLINVASLTASGMAEPTESVGEATSRRNALLAGAARVVFKHAFPGDVSPPSGSLTPPGSTDAGADMDDDHENTPSRRQPEESKHDDILNQASHLEALSIARQAAAPLISLTLSLLGDRTIVKPERSALTLGGGLMMSEGYREMLLDGLKKEGVRFGRVMVVGDAAGEGAQALGRVEFE</sequence>
<evidence type="ECO:0000313" key="2">
    <source>
        <dbReference type="EMBL" id="OXG11492.1"/>
    </source>
</evidence>
<feature type="region of interest" description="Disordered" evidence="1">
    <location>
        <begin position="423"/>
        <end position="462"/>
    </location>
</feature>
<feature type="compositionally biased region" description="Basic and acidic residues" evidence="1">
    <location>
        <begin position="448"/>
        <end position="462"/>
    </location>
</feature>
<dbReference type="AlphaFoldDB" id="A0A854Q3C4"/>
<feature type="compositionally biased region" description="Polar residues" evidence="1">
    <location>
        <begin position="201"/>
        <end position="211"/>
    </location>
</feature>
<feature type="compositionally biased region" description="Low complexity" evidence="1">
    <location>
        <begin position="425"/>
        <end position="437"/>
    </location>
</feature>